<dbReference type="Pfam" id="PF00172">
    <property type="entry name" value="Zn_clus"/>
    <property type="match status" value="1"/>
</dbReference>
<dbReference type="InterPro" id="IPR001138">
    <property type="entry name" value="Zn2Cys6_DnaBD"/>
</dbReference>
<dbReference type="PROSITE" id="PS50048">
    <property type="entry name" value="ZN2_CY6_FUNGAL_2"/>
    <property type="match status" value="1"/>
</dbReference>
<keyword evidence="12" id="KW-1185">Reference proteome</keyword>
<dbReference type="GO" id="GO:0006351">
    <property type="term" value="P:DNA-templated transcription"/>
    <property type="evidence" value="ECO:0007669"/>
    <property type="project" value="InterPro"/>
</dbReference>
<feature type="coiled-coil region" evidence="8">
    <location>
        <begin position="815"/>
        <end position="843"/>
    </location>
</feature>
<dbReference type="Gene3D" id="4.10.240.10">
    <property type="entry name" value="Zn(2)-C6 fungal-type DNA-binding domain"/>
    <property type="match status" value="1"/>
</dbReference>
<feature type="region of interest" description="Disordered" evidence="9">
    <location>
        <begin position="128"/>
        <end position="281"/>
    </location>
</feature>
<keyword evidence="3" id="KW-0862">Zinc</keyword>
<feature type="compositionally biased region" description="Low complexity" evidence="9">
    <location>
        <begin position="192"/>
        <end position="204"/>
    </location>
</feature>
<dbReference type="InterPro" id="IPR007219">
    <property type="entry name" value="XnlR_reg_dom"/>
</dbReference>
<gene>
    <name evidence="11" type="ORF">C6P40_000870</name>
</gene>
<protein>
    <recommendedName>
        <fullName evidence="10">Zn(2)-C6 fungal-type domain-containing protein</fullName>
    </recommendedName>
</protein>
<evidence type="ECO:0000256" key="8">
    <source>
        <dbReference type="SAM" id="Coils"/>
    </source>
</evidence>
<dbReference type="CDD" id="cd12148">
    <property type="entry name" value="fungal_TF_MHR"/>
    <property type="match status" value="1"/>
</dbReference>
<comment type="subcellular location">
    <subcellularLocation>
        <location evidence="1">Nucleus</location>
    </subcellularLocation>
</comment>
<sequence>MAAKRRRQSLSSSSSSTINSSISNNNQSNKSNLIISQSNKACTYCKLRKIKCNSSEQNPCANCIKAGKQCIPSNDKRSLRPSTNDLINLQDRVIHLESYIHSLTEKIDVLNNNTSITSNNKYSINNLTNDLNTTPNTNTKDEEQTITQKHKYPKPKVFNRINNNTDNEIYGPTSIFNLDSLSPNSMKRGRGSRNSSKNNSKNNSPSDIKSYNPNDNDDNNDNNSNNNENENNSNNNDNDNNDIENDKDKETDNTNNNNDNDNNNIIEDNSSNGQDKYSPINLQQHSSPIFSIVPKERRESVLLPVIIPLKTLNKDITIIKYIKSFFQWLYPDIHMFIPRETFLIDFYHPRTNKKQSYCSIELVYSICAIGSLLSDENLKTSNDNSNTLITNENISENYYNAAKHLLFQNIDNPSITTLQSFLLLGLYDMYRGKNNSCWLLSGIGLRIGFDIGFHLSPNLNSNTKKSINKLSLLFKSRIYWGCFIVDHFIGMILGRPSVLQINDSTIGESDRVPDLDWIKDFNFKENEIIDVSNPLKSIIRLIVLTERNTREIFYFEKEISKKFKKLINFNKEIKDWRNNLIPDLKWDNINSLKDKSVKPPDMIHIYYYYIVLLCINRPFLDINKLINNNKKYKNNLYVIEMIEQNEILEYQNIVYGEILECIKELGIAIGGFVSQYGYKRCSILIIYSSIIIVSVIIIINEKKKNNDNEDNVDGDKDIIAIDIQNHELYGYLIDNLKLLKESGKVWGLAKERFKMFEKKLKEDFNINFDNEYDKMYKRRVDIFNESRDVNNVQLDEDHQQNYEQNYEQQQYQQAQQQYQQQYYQQQQQQQQYQQQEIQQYQQLNSNHNNNNNDSAGLFGWDLISHLGHVNFEEVFGLEMNSGGVNEFGTEWTEWMGLVDIDVAGAGAEDNFGTGHVL</sequence>
<evidence type="ECO:0000256" key="9">
    <source>
        <dbReference type="SAM" id="MobiDB-lite"/>
    </source>
</evidence>
<evidence type="ECO:0000256" key="5">
    <source>
        <dbReference type="ARBA" id="ARBA00023125"/>
    </source>
</evidence>
<dbReference type="PANTHER" id="PTHR31313:SF81">
    <property type="entry name" value="TY1 ENHANCER ACTIVATOR"/>
    <property type="match status" value="1"/>
</dbReference>
<keyword evidence="8" id="KW-0175">Coiled coil</keyword>
<feature type="compositionally biased region" description="Low complexity" evidence="9">
    <location>
        <begin position="9"/>
        <end position="29"/>
    </location>
</feature>
<dbReference type="GO" id="GO:0008270">
    <property type="term" value="F:zinc ion binding"/>
    <property type="evidence" value="ECO:0007669"/>
    <property type="project" value="InterPro"/>
</dbReference>
<dbReference type="CDD" id="cd00067">
    <property type="entry name" value="GAL4"/>
    <property type="match status" value="1"/>
</dbReference>
<evidence type="ECO:0000259" key="10">
    <source>
        <dbReference type="PROSITE" id="PS50048"/>
    </source>
</evidence>
<dbReference type="SMART" id="SM00906">
    <property type="entry name" value="Fungal_trans"/>
    <property type="match status" value="1"/>
</dbReference>
<feature type="compositionally biased region" description="Low complexity" evidence="9">
    <location>
        <begin position="128"/>
        <end position="138"/>
    </location>
</feature>
<proteinExistence type="predicted"/>
<dbReference type="Proteomes" id="UP000697127">
    <property type="component" value="Unassembled WGS sequence"/>
</dbReference>
<dbReference type="AlphaFoldDB" id="A0A9P6WLV0"/>
<keyword evidence="7" id="KW-0539">Nucleus</keyword>
<evidence type="ECO:0000313" key="12">
    <source>
        <dbReference type="Proteomes" id="UP000697127"/>
    </source>
</evidence>
<dbReference type="InterPro" id="IPR051615">
    <property type="entry name" value="Transcr_Regulatory_Elem"/>
</dbReference>
<feature type="compositionally biased region" description="Low complexity" evidence="9">
    <location>
        <begin position="253"/>
        <end position="272"/>
    </location>
</feature>
<dbReference type="SUPFAM" id="SSF57701">
    <property type="entry name" value="Zn2/Cys6 DNA-binding domain"/>
    <property type="match status" value="1"/>
</dbReference>
<name>A0A9P6WLV0_9ASCO</name>
<evidence type="ECO:0000256" key="1">
    <source>
        <dbReference type="ARBA" id="ARBA00004123"/>
    </source>
</evidence>
<evidence type="ECO:0000256" key="4">
    <source>
        <dbReference type="ARBA" id="ARBA00023015"/>
    </source>
</evidence>
<dbReference type="EMBL" id="PUHW01000145">
    <property type="protein sequence ID" value="KAG0688522.1"/>
    <property type="molecule type" value="Genomic_DNA"/>
</dbReference>
<dbReference type="PANTHER" id="PTHR31313">
    <property type="entry name" value="TY1 ENHANCER ACTIVATOR"/>
    <property type="match status" value="1"/>
</dbReference>
<feature type="compositionally biased region" description="Polar residues" evidence="9">
    <location>
        <begin position="174"/>
        <end position="183"/>
    </location>
</feature>
<dbReference type="GO" id="GO:0005634">
    <property type="term" value="C:nucleus"/>
    <property type="evidence" value="ECO:0007669"/>
    <property type="project" value="UniProtKB-SubCell"/>
</dbReference>
<dbReference type="GO" id="GO:0000981">
    <property type="term" value="F:DNA-binding transcription factor activity, RNA polymerase II-specific"/>
    <property type="evidence" value="ECO:0007669"/>
    <property type="project" value="InterPro"/>
</dbReference>
<evidence type="ECO:0000256" key="3">
    <source>
        <dbReference type="ARBA" id="ARBA00022833"/>
    </source>
</evidence>
<keyword evidence="6" id="KW-0804">Transcription</keyword>
<dbReference type="Pfam" id="PF04082">
    <property type="entry name" value="Fungal_trans"/>
    <property type="match status" value="1"/>
</dbReference>
<organism evidence="11 12">
    <name type="scientific">Pichia californica</name>
    <dbReference type="NCBI Taxonomy" id="460514"/>
    <lineage>
        <taxon>Eukaryota</taxon>
        <taxon>Fungi</taxon>
        <taxon>Dikarya</taxon>
        <taxon>Ascomycota</taxon>
        <taxon>Saccharomycotina</taxon>
        <taxon>Pichiomycetes</taxon>
        <taxon>Pichiales</taxon>
        <taxon>Pichiaceae</taxon>
        <taxon>Pichia</taxon>
    </lineage>
</organism>
<evidence type="ECO:0000256" key="7">
    <source>
        <dbReference type="ARBA" id="ARBA00023242"/>
    </source>
</evidence>
<feature type="compositionally biased region" description="Low complexity" evidence="9">
    <location>
        <begin position="221"/>
        <end position="238"/>
    </location>
</feature>
<feature type="region of interest" description="Disordered" evidence="9">
    <location>
        <begin position="1"/>
        <end position="29"/>
    </location>
</feature>
<reference evidence="11" key="1">
    <citation type="submission" date="2020-11" db="EMBL/GenBank/DDBJ databases">
        <title>Kefir isolates.</title>
        <authorList>
            <person name="Marcisauskas S."/>
            <person name="Kim Y."/>
            <person name="Blasche S."/>
        </authorList>
    </citation>
    <scope>NUCLEOTIDE SEQUENCE</scope>
    <source>
        <strain evidence="11">Olga-1</strain>
    </source>
</reference>
<dbReference type="PROSITE" id="PS00463">
    <property type="entry name" value="ZN2_CY6_FUNGAL_1"/>
    <property type="match status" value="1"/>
</dbReference>
<evidence type="ECO:0000256" key="6">
    <source>
        <dbReference type="ARBA" id="ARBA00023163"/>
    </source>
</evidence>
<feature type="domain" description="Zn(2)-C6 fungal-type" evidence="10">
    <location>
        <begin position="41"/>
        <end position="70"/>
    </location>
</feature>
<dbReference type="InterPro" id="IPR036864">
    <property type="entry name" value="Zn2-C6_fun-type_DNA-bd_sf"/>
</dbReference>
<keyword evidence="4" id="KW-0805">Transcription regulation</keyword>
<comment type="caution">
    <text evidence="11">The sequence shown here is derived from an EMBL/GenBank/DDBJ whole genome shotgun (WGS) entry which is preliminary data.</text>
</comment>
<evidence type="ECO:0000313" key="11">
    <source>
        <dbReference type="EMBL" id="KAG0688522.1"/>
    </source>
</evidence>
<accession>A0A9P6WLV0</accession>
<dbReference type="SMART" id="SM00066">
    <property type="entry name" value="GAL4"/>
    <property type="match status" value="1"/>
</dbReference>
<evidence type="ECO:0000256" key="2">
    <source>
        <dbReference type="ARBA" id="ARBA00022723"/>
    </source>
</evidence>
<dbReference type="GO" id="GO:0003677">
    <property type="term" value="F:DNA binding"/>
    <property type="evidence" value="ECO:0007669"/>
    <property type="project" value="UniProtKB-KW"/>
</dbReference>
<keyword evidence="5" id="KW-0238">DNA-binding</keyword>
<keyword evidence="2" id="KW-0479">Metal-binding</keyword>